<evidence type="ECO:0000256" key="3">
    <source>
        <dbReference type="HAMAP-Rule" id="MF_00222"/>
    </source>
</evidence>
<dbReference type="InterPro" id="IPR036291">
    <property type="entry name" value="NAD(P)-bd_dom_sf"/>
</dbReference>
<feature type="binding site" evidence="3">
    <location>
        <position position="88"/>
    </location>
    <ligand>
        <name>shikimate</name>
        <dbReference type="ChEBI" id="CHEBI:36208"/>
    </ligand>
</feature>
<dbReference type="EC" id="1.1.1.25" evidence="3"/>
<dbReference type="Pfam" id="PF18317">
    <property type="entry name" value="SDH_C"/>
    <property type="match status" value="1"/>
</dbReference>
<keyword evidence="7" id="KW-1185">Reference proteome</keyword>
<dbReference type="SUPFAM" id="SSF53223">
    <property type="entry name" value="Aminoacid dehydrogenase-like, N-terminal domain"/>
    <property type="match status" value="1"/>
</dbReference>
<dbReference type="RefSeq" id="WP_249280513.1">
    <property type="nucleotide sequence ID" value="NZ_JACRSS010000003.1"/>
</dbReference>
<gene>
    <name evidence="3" type="primary">aroE</name>
    <name evidence="6" type="ORF">H8693_07815</name>
</gene>
<dbReference type="InterPro" id="IPR013708">
    <property type="entry name" value="Shikimate_DH-bd_N"/>
</dbReference>
<evidence type="ECO:0000259" key="5">
    <source>
        <dbReference type="Pfam" id="PF18317"/>
    </source>
</evidence>
<feature type="binding site" evidence="3">
    <location>
        <position position="101"/>
    </location>
    <ligand>
        <name>shikimate</name>
        <dbReference type="ChEBI" id="CHEBI:36208"/>
    </ligand>
</feature>
<feature type="domain" description="SDH C-terminal" evidence="5">
    <location>
        <begin position="245"/>
        <end position="265"/>
    </location>
</feature>
<feature type="active site" description="Proton acceptor" evidence="3">
    <location>
        <position position="67"/>
    </location>
</feature>
<comment type="caution">
    <text evidence="6">The sequence shown here is derived from an EMBL/GenBank/DDBJ whole genome shotgun (WGS) entry which is preliminary data.</text>
</comment>
<feature type="binding site" evidence="3">
    <location>
        <position position="222"/>
    </location>
    <ligand>
        <name>NADP(+)</name>
        <dbReference type="ChEBI" id="CHEBI:58349"/>
    </ligand>
</feature>
<comment type="subunit">
    <text evidence="3">Homodimer.</text>
</comment>
<evidence type="ECO:0000313" key="7">
    <source>
        <dbReference type="Proteomes" id="UP000617951"/>
    </source>
</evidence>
<dbReference type="AlphaFoldDB" id="A0A926DJD7"/>
<comment type="pathway">
    <text evidence="1 3">Metabolic intermediate biosynthesis; chorismate biosynthesis; chorismate from D-erythrose 4-phosphate and phosphoenolpyruvate: step 4/7.</text>
</comment>
<evidence type="ECO:0000259" key="4">
    <source>
        <dbReference type="Pfam" id="PF08501"/>
    </source>
</evidence>
<dbReference type="SUPFAM" id="SSF51735">
    <property type="entry name" value="NAD(P)-binding Rossmann-fold domains"/>
    <property type="match status" value="1"/>
</dbReference>
<dbReference type="Proteomes" id="UP000617951">
    <property type="component" value="Unassembled WGS sequence"/>
</dbReference>
<dbReference type="PANTHER" id="PTHR21089:SF1">
    <property type="entry name" value="BIFUNCTIONAL 3-DEHYDROQUINATE DEHYDRATASE_SHIKIMATE DEHYDROGENASE, CHLOROPLASTIC"/>
    <property type="match status" value="1"/>
</dbReference>
<feature type="binding site" evidence="3">
    <location>
        <position position="252"/>
    </location>
    <ligand>
        <name>shikimate</name>
        <dbReference type="ChEBI" id="CHEBI:36208"/>
    </ligand>
</feature>
<dbReference type="Gene3D" id="3.40.50.10860">
    <property type="entry name" value="Leucine Dehydrogenase, chain A, domain 1"/>
    <property type="match status" value="1"/>
</dbReference>
<dbReference type="EMBL" id="JACRSS010000003">
    <property type="protein sequence ID" value="MBC8538839.1"/>
    <property type="molecule type" value="Genomic_DNA"/>
</dbReference>
<dbReference type="HAMAP" id="MF_00222">
    <property type="entry name" value="Shikimate_DH_AroE"/>
    <property type="match status" value="1"/>
</dbReference>
<evidence type="ECO:0000256" key="1">
    <source>
        <dbReference type="ARBA" id="ARBA00004871"/>
    </source>
</evidence>
<comment type="catalytic activity">
    <reaction evidence="3">
        <text>shikimate + NADP(+) = 3-dehydroshikimate + NADPH + H(+)</text>
        <dbReference type="Rhea" id="RHEA:17737"/>
        <dbReference type="ChEBI" id="CHEBI:15378"/>
        <dbReference type="ChEBI" id="CHEBI:16630"/>
        <dbReference type="ChEBI" id="CHEBI:36208"/>
        <dbReference type="ChEBI" id="CHEBI:57783"/>
        <dbReference type="ChEBI" id="CHEBI:58349"/>
        <dbReference type="EC" id="1.1.1.25"/>
    </reaction>
</comment>
<keyword evidence="2 3" id="KW-0057">Aromatic amino acid biosynthesis</keyword>
<feature type="binding site" evidence="3">
    <location>
        <begin position="150"/>
        <end position="155"/>
    </location>
    <ligand>
        <name>NADP(+)</name>
        <dbReference type="ChEBI" id="CHEBI:58349"/>
    </ligand>
</feature>
<dbReference type="GO" id="GO:0008652">
    <property type="term" value="P:amino acid biosynthetic process"/>
    <property type="evidence" value="ECO:0007669"/>
    <property type="project" value="UniProtKB-KW"/>
</dbReference>
<protein>
    <recommendedName>
        <fullName evidence="3">Shikimate dehydrogenase (NADP(+))</fullName>
        <shortName evidence="3">SDH</shortName>
        <ecNumber evidence="3">1.1.1.25</ecNumber>
    </recommendedName>
</protein>
<reference evidence="6" key="1">
    <citation type="submission" date="2020-08" db="EMBL/GenBank/DDBJ databases">
        <title>Genome public.</title>
        <authorList>
            <person name="Liu C."/>
            <person name="Sun Q."/>
        </authorList>
    </citation>
    <scope>NUCLEOTIDE SEQUENCE</scope>
    <source>
        <strain evidence="6">NSJ-63</strain>
    </source>
</reference>
<feature type="binding site" evidence="3">
    <location>
        <position position="63"/>
    </location>
    <ligand>
        <name>shikimate</name>
        <dbReference type="ChEBI" id="CHEBI:36208"/>
    </ligand>
</feature>
<comment type="caution">
    <text evidence="3">Lacks conserved residue(s) required for the propagation of feature annotation.</text>
</comment>
<dbReference type="Pfam" id="PF08501">
    <property type="entry name" value="Shikimate_dh_N"/>
    <property type="match status" value="1"/>
</dbReference>
<name>A0A926DJD7_9FIRM</name>
<dbReference type="Gene3D" id="3.40.50.720">
    <property type="entry name" value="NAD(P)-binding Rossmann-like Domain"/>
    <property type="match status" value="1"/>
</dbReference>
<accession>A0A926DJD7</accession>
<feature type="binding site" evidence="3">
    <location>
        <begin position="16"/>
        <end position="18"/>
    </location>
    <ligand>
        <name>shikimate</name>
        <dbReference type="ChEBI" id="CHEBI:36208"/>
    </ligand>
</feature>
<organism evidence="6 7">
    <name type="scientific">Guopingia tenuis</name>
    <dbReference type="NCBI Taxonomy" id="2763656"/>
    <lineage>
        <taxon>Bacteria</taxon>
        <taxon>Bacillati</taxon>
        <taxon>Bacillota</taxon>
        <taxon>Clostridia</taxon>
        <taxon>Christensenellales</taxon>
        <taxon>Christensenellaceae</taxon>
        <taxon>Guopingia</taxon>
    </lineage>
</organism>
<dbReference type="InterPro" id="IPR041121">
    <property type="entry name" value="SDH_C"/>
</dbReference>
<dbReference type="GO" id="GO:0009423">
    <property type="term" value="P:chorismate biosynthetic process"/>
    <property type="evidence" value="ECO:0007669"/>
    <property type="project" value="UniProtKB-UniRule"/>
</dbReference>
<keyword evidence="3" id="KW-0521">NADP</keyword>
<dbReference type="GO" id="GO:0009073">
    <property type="term" value="P:aromatic amino acid family biosynthetic process"/>
    <property type="evidence" value="ECO:0007669"/>
    <property type="project" value="UniProtKB-KW"/>
</dbReference>
<dbReference type="InterPro" id="IPR022893">
    <property type="entry name" value="Shikimate_DH_fam"/>
</dbReference>
<keyword evidence="3" id="KW-0560">Oxidoreductase</keyword>
<dbReference type="GO" id="GO:0004764">
    <property type="term" value="F:shikimate 3-dehydrogenase (NADP+) activity"/>
    <property type="evidence" value="ECO:0007669"/>
    <property type="project" value="UniProtKB-UniRule"/>
</dbReference>
<feature type="binding site" evidence="3">
    <location>
        <position position="245"/>
    </location>
    <ligand>
        <name>NADP(+)</name>
        <dbReference type="ChEBI" id="CHEBI:58349"/>
    </ligand>
</feature>
<feature type="binding site" evidence="3">
    <location>
        <position position="79"/>
    </location>
    <ligand>
        <name>NADP(+)</name>
        <dbReference type="ChEBI" id="CHEBI:58349"/>
    </ligand>
</feature>
<comment type="similarity">
    <text evidence="3">Belongs to the shikimate dehydrogenase family.</text>
</comment>
<feature type="domain" description="Shikimate dehydrogenase substrate binding N-terminal" evidence="4">
    <location>
        <begin position="8"/>
        <end position="90"/>
    </location>
</feature>
<dbReference type="CDD" id="cd01065">
    <property type="entry name" value="NAD_bind_Shikimate_DH"/>
    <property type="match status" value="1"/>
</dbReference>
<dbReference type="PANTHER" id="PTHR21089">
    <property type="entry name" value="SHIKIMATE DEHYDROGENASE"/>
    <property type="match status" value="1"/>
</dbReference>
<keyword evidence="3" id="KW-0028">Amino-acid biosynthesis</keyword>
<evidence type="ECO:0000313" key="6">
    <source>
        <dbReference type="EMBL" id="MBC8538839.1"/>
    </source>
</evidence>
<dbReference type="InterPro" id="IPR046346">
    <property type="entry name" value="Aminoacid_DH-like_N_sf"/>
</dbReference>
<dbReference type="GO" id="GO:0019632">
    <property type="term" value="P:shikimate metabolic process"/>
    <property type="evidence" value="ECO:0007669"/>
    <property type="project" value="TreeGrafter"/>
</dbReference>
<comment type="function">
    <text evidence="3">Involved in the biosynthesis of the chorismate, which leads to the biosynthesis of aromatic amino acids. Catalyzes the reversible NADPH linked reduction of 3-dehydroshikimate (DHSA) to yield shikimate (SA).</text>
</comment>
<sequence length="285" mass="30942">MAKATYAVIGDPIAHSLSPLIHNTLYQTYRLDCEYVPLHVPLKDVPAFMEARLGRDIAGCNVTMPDKAAVIPFLSWVQDEASLCQSVNTIAADGRKGWSTDAPGLRSALELEGGGDYQGKTLLLYGAGSAAAAIALDFARSGGKRLYLYNRTEAKAQRIAAFVRENSPLSPKAVPSGCLEAVLPACDLFFNTTPLGMAHTGAEFPSLGFLDLLPARARVVDLIYNPLETALLQRAKARGLKTQNGLSMLICQAFLSFEHWFGIRPTEADYRSLLARLTLELQQRG</sequence>
<feature type="binding site" evidence="3">
    <location>
        <position position="224"/>
    </location>
    <ligand>
        <name>shikimate</name>
        <dbReference type="ChEBI" id="CHEBI:36208"/>
    </ligand>
</feature>
<evidence type="ECO:0000256" key="2">
    <source>
        <dbReference type="ARBA" id="ARBA00023141"/>
    </source>
</evidence>
<proteinExistence type="inferred from homology"/>